<keyword evidence="8" id="KW-0539">Nucleus</keyword>
<gene>
    <name evidence="12" type="ORF">P280DRAFT_432060</name>
</gene>
<feature type="compositionally biased region" description="Basic and acidic residues" evidence="11">
    <location>
        <begin position="194"/>
        <end position="205"/>
    </location>
</feature>
<dbReference type="OrthoDB" id="420884at2759"/>
<evidence type="ECO:0000256" key="9">
    <source>
        <dbReference type="ARBA" id="ARBA00026227"/>
    </source>
</evidence>
<evidence type="ECO:0000313" key="13">
    <source>
        <dbReference type="Proteomes" id="UP000799753"/>
    </source>
</evidence>
<comment type="similarity">
    <text evidence="2">Belongs to the GLE1 family.</text>
</comment>
<dbReference type="GO" id="GO:0031369">
    <property type="term" value="F:translation initiation factor binding"/>
    <property type="evidence" value="ECO:0007669"/>
    <property type="project" value="TreeGrafter"/>
</dbReference>
<feature type="region of interest" description="Disordered" evidence="11">
    <location>
        <begin position="144"/>
        <end position="239"/>
    </location>
</feature>
<keyword evidence="3" id="KW-0813">Transport</keyword>
<feature type="compositionally biased region" description="Polar residues" evidence="11">
    <location>
        <begin position="22"/>
        <end position="63"/>
    </location>
</feature>
<name>A0A6A6RUD0_9PLEO</name>
<evidence type="ECO:0000256" key="7">
    <source>
        <dbReference type="ARBA" id="ARBA00023132"/>
    </source>
</evidence>
<dbReference type="PANTHER" id="PTHR12960:SF0">
    <property type="entry name" value="MRNA EXPORT FACTOR GLE1"/>
    <property type="match status" value="1"/>
</dbReference>
<dbReference type="GO" id="GO:0000822">
    <property type="term" value="F:inositol hexakisphosphate binding"/>
    <property type="evidence" value="ECO:0007669"/>
    <property type="project" value="TreeGrafter"/>
</dbReference>
<evidence type="ECO:0000256" key="6">
    <source>
        <dbReference type="ARBA" id="ARBA00023010"/>
    </source>
</evidence>
<dbReference type="GO" id="GO:0044614">
    <property type="term" value="C:nuclear pore cytoplasmic filaments"/>
    <property type="evidence" value="ECO:0007669"/>
    <property type="project" value="TreeGrafter"/>
</dbReference>
<dbReference type="EMBL" id="MU006791">
    <property type="protein sequence ID" value="KAF2637993.1"/>
    <property type="molecule type" value="Genomic_DNA"/>
</dbReference>
<accession>A0A6A6RUD0</accession>
<evidence type="ECO:0000256" key="2">
    <source>
        <dbReference type="ARBA" id="ARBA00011056"/>
    </source>
</evidence>
<proteinExistence type="inferred from homology"/>
<evidence type="ECO:0000256" key="3">
    <source>
        <dbReference type="ARBA" id="ARBA00022448"/>
    </source>
</evidence>
<organism evidence="12 13">
    <name type="scientific">Massarina eburnea CBS 473.64</name>
    <dbReference type="NCBI Taxonomy" id="1395130"/>
    <lineage>
        <taxon>Eukaryota</taxon>
        <taxon>Fungi</taxon>
        <taxon>Dikarya</taxon>
        <taxon>Ascomycota</taxon>
        <taxon>Pezizomycotina</taxon>
        <taxon>Dothideomycetes</taxon>
        <taxon>Pleosporomycetidae</taxon>
        <taxon>Pleosporales</taxon>
        <taxon>Massarineae</taxon>
        <taxon>Massarinaceae</taxon>
        <taxon>Massarina</taxon>
    </lineage>
</organism>
<keyword evidence="5" id="KW-0653">Protein transport</keyword>
<protein>
    <recommendedName>
        <fullName evidence="9">mRNA export factor GLE1</fullName>
    </recommendedName>
    <alternativeName>
        <fullName evidence="10">Nucleoporin GLE1</fullName>
    </alternativeName>
</protein>
<feature type="compositionally biased region" description="Low complexity" evidence="11">
    <location>
        <begin position="206"/>
        <end position="237"/>
    </location>
</feature>
<dbReference type="GO" id="GO:0005737">
    <property type="term" value="C:cytoplasm"/>
    <property type="evidence" value="ECO:0007669"/>
    <property type="project" value="TreeGrafter"/>
</dbReference>
<dbReference type="GO" id="GO:0016973">
    <property type="term" value="P:poly(A)+ mRNA export from nucleus"/>
    <property type="evidence" value="ECO:0007669"/>
    <property type="project" value="InterPro"/>
</dbReference>
<evidence type="ECO:0000256" key="5">
    <source>
        <dbReference type="ARBA" id="ARBA00022927"/>
    </source>
</evidence>
<evidence type="ECO:0000256" key="11">
    <source>
        <dbReference type="SAM" id="MobiDB-lite"/>
    </source>
</evidence>
<evidence type="ECO:0000256" key="1">
    <source>
        <dbReference type="ARBA" id="ARBA00004567"/>
    </source>
</evidence>
<dbReference type="GO" id="GO:0005543">
    <property type="term" value="F:phospholipid binding"/>
    <property type="evidence" value="ECO:0007669"/>
    <property type="project" value="TreeGrafter"/>
</dbReference>
<dbReference type="InterPro" id="IPR012476">
    <property type="entry name" value="GLE1"/>
</dbReference>
<dbReference type="InterPro" id="IPR038506">
    <property type="entry name" value="GLE1-like_sf"/>
</dbReference>
<feature type="region of interest" description="Disordered" evidence="11">
    <location>
        <begin position="1"/>
        <end position="63"/>
    </location>
</feature>
<keyword evidence="13" id="KW-1185">Reference proteome</keyword>
<sequence>MAARSGASSSSKSHSTSMGSSWLNSSPSRQSPTRNGARSNRGSLILSNSPSRQPQLNDSPSRQMQLEFNKLLSRSDQDFNHRLDQAAAERQRIADEELAKAAQEHLRIQEGAKLEIQRILLEQEQEKQRREEAQRREIERLKLEKAQQEAESQRQRLEAKRKEEELAQQAVEHQKRIQEADARAKEQQQQQVQRQKEEAERKAREAAAAQERARLQTQAPPAAPATATHAAPISTPAVRAPVTSATSASALDAEGLHRKYMELHARMKKFRIEFFNETKKVGHPMKAVVGDARRAIRLNLGQISTARSTTMHAIKEIREKCFDVAMKTHGPTIDIRPFLVSRQVPFQSDAEARYPAFLLYLWICFEKSVIAQWKSEAANQDSTVPQEIGLLAASLYADRKYMLKEIPMNDIMLAKIHRKCPVLFGIRGNTNTEQGLVRLGLDKYRDDENDYAQMTSGIAAGFASLTLRSFKSTAPVFDLPDYWRAVASIINTPSTDIYPGHLLALKGLLRDFADKFIYYYGSQAKAVMKRAVTAFPDRAPKDRQGVASAAELVKVLPDTWKQNKGIIL</sequence>
<feature type="compositionally biased region" description="Low complexity" evidence="11">
    <location>
        <begin position="1"/>
        <end position="21"/>
    </location>
</feature>
<dbReference type="GO" id="GO:0015031">
    <property type="term" value="P:protein transport"/>
    <property type="evidence" value="ECO:0007669"/>
    <property type="project" value="UniProtKB-KW"/>
</dbReference>
<reference evidence="12" key="1">
    <citation type="journal article" date="2020" name="Stud. Mycol.">
        <title>101 Dothideomycetes genomes: a test case for predicting lifestyles and emergence of pathogens.</title>
        <authorList>
            <person name="Haridas S."/>
            <person name="Albert R."/>
            <person name="Binder M."/>
            <person name="Bloem J."/>
            <person name="Labutti K."/>
            <person name="Salamov A."/>
            <person name="Andreopoulos B."/>
            <person name="Baker S."/>
            <person name="Barry K."/>
            <person name="Bills G."/>
            <person name="Bluhm B."/>
            <person name="Cannon C."/>
            <person name="Castanera R."/>
            <person name="Culley D."/>
            <person name="Daum C."/>
            <person name="Ezra D."/>
            <person name="Gonzalez J."/>
            <person name="Henrissat B."/>
            <person name="Kuo A."/>
            <person name="Liang C."/>
            <person name="Lipzen A."/>
            <person name="Lutzoni F."/>
            <person name="Magnuson J."/>
            <person name="Mondo S."/>
            <person name="Nolan M."/>
            <person name="Ohm R."/>
            <person name="Pangilinan J."/>
            <person name="Park H.-J."/>
            <person name="Ramirez L."/>
            <person name="Alfaro M."/>
            <person name="Sun H."/>
            <person name="Tritt A."/>
            <person name="Yoshinaga Y."/>
            <person name="Zwiers L.-H."/>
            <person name="Turgeon B."/>
            <person name="Goodwin S."/>
            <person name="Spatafora J."/>
            <person name="Crous P."/>
            <person name="Grigoriev I."/>
        </authorList>
    </citation>
    <scope>NUCLEOTIDE SEQUENCE</scope>
    <source>
        <strain evidence="12">CBS 473.64</strain>
    </source>
</reference>
<keyword evidence="6" id="KW-0811">Translocation</keyword>
<evidence type="ECO:0000313" key="12">
    <source>
        <dbReference type="EMBL" id="KAF2637993.1"/>
    </source>
</evidence>
<evidence type="ECO:0000256" key="4">
    <source>
        <dbReference type="ARBA" id="ARBA00022816"/>
    </source>
</evidence>
<dbReference type="AlphaFoldDB" id="A0A6A6RUD0"/>
<dbReference type="Pfam" id="PF07817">
    <property type="entry name" value="GLE1"/>
    <property type="match status" value="1"/>
</dbReference>
<keyword evidence="7" id="KW-0906">Nuclear pore complex</keyword>
<feature type="compositionally biased region" description="Basic and acidic residues" evidence="11">
    <location>
        <begin position="144"/>
        <end position="165"/>
    </location>
</feature>
<dbReference type="PANTHER" id="PTHR12960">
    <property type="entry name" value="GLE-1-RELATED"/>
    <property type="match status" value="1"/>
</dbReference>
<dbReference type="Gene3D" id="1.25.40.510">
    <property type="entry name" value="GLE1-like"/>
    <property type="match status" value="1"/>
</dbReference>
<feature type="compositionally biased region" description="Basic and acidic residues" evidence="11">
    <location>
        <begin position="172"/>
        <end position="186"/>
    </location>
</feature>
<evidence type="ECO:0000256" key="8">
    <source>
        <dbReference type="ARBA" id="ARBA00023242"/>
    </source>
</evidence>
<keyword evidence="4" id="KW-0509">mRNA transport</keyword>
<dbReference type="Proteomes" id="UP000799753">
    <property type="component" value="Unassembled WGS sequence"/>
</dbReference>
<comment type="subcellular location">
    <subcellularLocation>
        <location evidence="1">Nucleus</location>
        <location evidence="1">Nuclear pore complex</location>
    </subcellularLocation>
</comment>
<evidence type="ECO:0000256" key="10">
    <source>
        <dbReference type="ARBA" id="ARBA00029983"/>
    </source>
</evidence>